<sequence>MKRACLSGLAAAVLTSIFAASGCSEDLGVGDPCVPEIEYTATFNGFDIDQEVVESRSYQCRTRLCLVNHFQGRITCPYGQRPDGTPRSGKEACVTPVAKKPVVGGAQSGYEGAEVKAQCSARRPSDAVYCSCRCANKDGNTDDGANYCACPDGFTCEQLGAVVPGTDELLAGGYCVKSGTQYKTGSCGFECNAETRTCP</sequence>
<feature type="chain" id="PRO_5045113226" evidence="1">
    <location>
        <begin position="20"/>
        <end position="199"/>
    </location>
</feature>
<protein>
    <submittedName>
        <fullName evidence="2">Uncharacterized protein</fullName>
    </submittedName>
</protein>
<name>A0ABZ2LER9_9BACT</name>
<proteinExistence type="predicted"/>
<dbReference type="Proteomes" id="UP001374803">
    <property type="component" value="Chromosome"/>
</dbReference>
<evidence type="ECO:0000313" key="3">
    <source>
        <dbReference type="Proteomes" id="UP001374803"/>
    </source>
</evidence>
<dbReference type="RefSeq" id="WP_394837729.1">
    <property type="nucleotide sequence ID" value="NZ_CP089929.1"/>
</dbReference>
<gene>
    <name evidence="2" type="ORF">LVJ94_12525</name>
</gene>
<keyword evidence="3" id="KW-1185">Reference proteome</keyword>
<accession>A0ABZ2LER9</accession>
<dbReference type="EMBL" id="CP089983">
    <property type="protein sequence ID" value="WXB08054.1"/>
    <property type="molecule type" value="Genomic_DNA"/>
</dbReference>
<dbReference type="PROSITE" id="PS51257">
    <property type="entry name" value="PROKAR_LIPOPROTEIN"/>
    <property type="match status" value="1"/>
</dbReference>
<evidence type="ECO:0000256" key="1">
    <source>
        <dbReference type="SAM" id="SignalP"/>
    </source>
</evidence>
<keyword evidence="1" id="KW-0732">Signal</keyword>
<evidence type="ECO:0000313" key="2">
    <source>
        <dbReference type="EMBL" id="WXB08054.1"/>
    </source>
</evidence>
<feature type="signal peptide" evidence="1">
    <location>
        <begin position="1"/>
        <end position="19"/>
    </location>
</feature>
<organism evidence="2 3">
    <name type="scientific">Pendulispora rubella</name>
    <dbReference type="NCBI Taxonomy" id="2741070"/>
    <lineage>
        <taxon>Bacteria</taxon>
        <taxon>Pseudomonadati</taxon>
        <taxon>Myxococcota</taxon>
        <taxon>Myxococcia</taxon>
        <taxon>Myxococcales</taxon>
        <taxon>Sorangiineae</taxon>
        <taxon>Pendulisporaceae</taxon>
        <taxon>Pendulispora</taxon>
    </lineage>
</organism>
<reference evidence="2" key="1">
    <citation type="submission" date="2021-12" db="EMBL/GenBank/DDBJ databases">
        <title>Discovery of the Pendulisporaceae a myxobacterial family with distinct sporulation behavior and unique specialized metabolism.</title>
        <authorList>
            <person name="Garcia R."/>
            <person name="Popoff A."/>
            <person name="Bader C.D."/>
            <person name="Loehr J."/>
            <person name="Walesch S."/>
            <person name="Walt C."/>
            <person name="Boldt J."/>
            <person name="Bunk B."/>
            <person name="Haeckl F.J.F.P.J."/>
            <person name="Gunesch A.P."/>
            <person name="Birkelbach J."/>
            <person name="Nuebel U."/>
            <person name="Pietschmann T."/>
            <person name="Bach T."/>
            <person name="Mueller R."/>
        </authorList>
    </citation>
    <scope>NUCLEOTIDE SEQUENCE</scope>
    <source>
        <strain evidence="2">MSr11367</strain>
    </source>
</reference>